<dbReference type="AlphaFoldDB" id="A0A067E0V3"/>
<proteinExistence type="predicted"/>
<name>A0A067E0V3_CITSI</name>
<organism evidence="1 2">
    <name type="scientific">Citrus sinensis</name>
    <name type="common">Sweet orange</name>
    <name type="synonym">Citrus aurantium var. sinensis</name>
    <dbReference type="NCBI Taxonomy" id="2711"/>
    <lineage>
        <taxon>Eukaryota</taxon>
        <taxon>Viridiplantae</taxon>
        <taxon>Streptophyta</taxon>
        <taxon>Embryophyta</taxon>
        <taxon>Tracheophyta</taxon>
        <taxon>Spermatophyta</taxon>
        <taxon>Magnoliopsida</taxon>
        <taxon>eudicotyledons</taxon>
        <taxon>Gunneridae</taxon>
        <taxon>Pentapetalae</taxon>
        <taxon>rosids</taxon>
        <taxon>malvids</taxon>
        <taxon>Sapindales</taxon>
        <taxon>Rutaceae</taxon>
        <taxon>Aurantioideae</taxon>
        <taxon>Citrus</taxon>
    </lineage>
</organism>
<accession>A0A067E0V3</accession>
<reference evidence="1 2" key="1">
    <citation type="submission" date="2014-04" db="EMBL/GenBank/DDBJ databases">
        <authorList>
            <consortium name="International Citrus Genome Consortium"/>
            <person name="Gmitter F."/>
            <person name="Chen C."/>
            <person name="Farmerie W."/>
            <person name="Harkins T."/>
            <person name="Desany B."/>
            <person name="Mohiuddin M."/>
            <person name="Kodira C."/>
            <person name="Borodovsky M."/>
            <person name="Lomsadze A."/>
            <person name="Burns P."/>
            <person name="Jenkins J."/>
            <person name="Prochnik S."/>
            <person name="Shu S."/>
            <person name="Chapman J."/>
            <person name="Pitluck S."/>
            <person name="Schmutz J."/>
            <person name="Rokhsar D."/>
        </authorList>
    </citation>
    <scope>NUCLEOTIDE SEQUENCE</scope>
</reference>
<dbReference type="Proteomes" id="UP000027120">
    <property type="component" value="Unassembled WGS sequence"/>
</dbReference>
<evidence type="ECO:0000313" key="2">
    <source>
        <dbReference type="Proteomes" id="UP000027120"/>
    </source>
</evidence>
<gene>
    <name evidence="1" type="ORF">CISIN_1g035364mg</name>
</gene>
<keyword evidence="2" id="KW-1185">Reference proteome</keyword>
<evidence type="ECO:0000313" key="1">
    <source>
        <dbReference type="EMBL" id="KDO48673.1"/>
    </source>
</evidence>
<sequence>MPNTLLANFPVTLPILACSLPCEKMKKQEVHISYQKLSTLFTCIPSKSKYPGVIYYRINISASSNF</sequence>
<protein>
    <submittedName>
        <fullName evidence="1">Uncharacterized protein</fullName>
    </submittedName>
</protein>
<dbReference type="EMBL" id="KK785136">
    <property type="protein sequence ID" value="KDO48673.1"/>
    <property type="molecule type" value="Genomic_DNA"/>
</dbReference>